<sequence length="644" mass="73130">MYSEFADYCLKTSQYLNKNPVRNFFYAFLSSSPQKRLERTKAKLAHYREQFDREFRIIHAATVKRIEIRQQQLVVPMPDRLSVNTSSSAASVKFPVESGRPTRNFRFIGRSTVLKDVDDALNPTPQSGRGPACCVIHGMAGIGKTQTALEYTYAHGDKYSAIFWLRAETFVELTRSFGMIATKLKLMPVYTPQSSQGSSNDVFAGNAVELAKEWLEQTDKRWLLVFDNVEEAQTIDAFIPRNPSCRGAIIITTQRLVLRQLTETFSRIALGSLDDEAATNLLFKYLERKPRDSSEYDTAFQISKFVGGLPLAIAVMGGYMMVSDSTLTEFLGHLNRSSKVWGAGGKGRYVQDYDHTLDTVFDLAIQELGVNSRRLVNILAFLNPDAIPEEMLVTKHPSEALEFLSNRDEQHIEGEKALKTAKDILSQLNFEDMDPIYGDINGTLGTMLDMIGVTRRAESKRLKQHVIKVRERERASTPSERRTREDEIRLYNAYASAIFYQLDEDAAGVIQTMKECHEHYSLWGTEEEYPFEYAKYYNHTGLAYMHLGDTEKGIWFSKRACELQVAHGGSNAPMSLLYYFVLGNQYYMHGDIRASLDLNERILENRRQVCGATNPATLESYSMTGALLLLDHQAKKAKYVLDSR</sequence>
<organism evidence="2 3">
    <name type="scientific">Diaporthe eres</name>
    <name type="common">Phomopsis oblonga</name>
    <dbReference type="NCBI Taxonomy" id="83184"/>
    <lineage>
        <taxon>Eukaryota</taxon>
        <taxon>Fungi</taxon>
        <taxon>Dikarya</taxon>
        <taxon>Ascomycota</taxon>
        <taxon>Pezizomycotina</taxon>
        <taxon>Sordariomycetes</taxon>
        <taxon>Sordariomycetidae</taxon>
        <taxon>Diaporthales</taxon>
        <taxon>Diaporthaceae</taxon>
        <taxon>Diaporthe</taxon>
        <taxon>Diaporthe eres species complex</taxon>
    </lineage>
</organism>
<protein>
    <recommendedName>
        <fullName evidence="1">NB-ARC domain-containing protein</fullName>
    </recommendedName>
</protein>
<feature type="domain" description="NB-ARC" evidence="1">
    <location>
        <begin position="131"/>
        <end position="285"/>
    </location>
</feature>
<dbReference type="Proteomes" id="UP001430848">
    <property type="component" value="Unassembled WGS sequence"/>
</dbReference>
<evidence type="ECO:0000313" key="3">
    <source>
        <dbReference type="Proteomes" id="UP001430848"/>
    </source>
</evidence>
<dbReference type="InterPro" id="IPR027417">
    <property type="entry name" value="P-loop_NTPase"/>
</dbReference>
<evidence type="ECO:0000259" key="1">
    <source>
        <dbReference type="Pfam" id="PF00931"/>
    </source>
</evidence>
<dbReference type="SUPFAM" id="SSF48452">
    <property type="entry name" value="TPR-like"/>
    <property type="match status" value="1"/>
</dbReference>
<dbReference type="Pfam" id="PF00931">
    <property type="entry name" value="NB-ARC"/>
    <property type="match status" value="1"/>
</dbReference>
<dbReference type="InterPro" id="IPR002182">
    <property type="entry name" value="NB-ARC"/>
</dbReference>
<evidence type="ECO:0000313" key="2">
    <source>
        <dbReference type="EMBL" id="KAK7735795.1"/>
    </source>
</evidence>
<gene>
    <name evidence="2" type="ORF">SLS63_003753</name>
</gene>
<dbReference type="InterPro" id="IPR011990">
    <property type="entry name" value="TPR-like_helical_dom_sf"/>
</dbReference>
<name>A0ABR1PG51_DIAER</name>
<dbReference type="PANTHER" id="PTHR35205:SF1">
    <property type="entry name" value="ZU5 DOMAIN-CONTAINING PROTEIN"/>
    <property type="match status" value="1"/>
</dbReference>
<dbReference type="Gene3D" id="3.40.50.300">
    <property type="entry name" value="P-loop containing nucleotide triphosphate hydrolases"/>
    <property type="match status" value="1"/>
</dbReference>
<keyword evidence="3" id="KW-1185">Reference proteome</keyword>
<dbReference type="EMBL" id="JAKNSF020000012">
    <property type="protein sequence ID" value="KAK7735795.1"/>
    <property type="molecule type" value="Genomic_DNA"/>
</dbReference>
<comment type="caution">
    <text evidence="2">The sequence shown here is derived from an EMBL/GenBank/DDBJ whole genome shotgun (WGS) entry which is preliminary data.</text>
</comment>
<proteinExistence type="predicted"/>
<dbReference type="PRINTS" id="PR00364">
    <property type="entry name" value="DISEASERSIST"/>
</dbReference>
<reference evidence="2 3" key="1">
    <citation type="submission" date="2024-02" db="EMBL/GenBank/DDBJ databases">
        <title>De novo assembly and annotation of 12 fungi associated with fruit tree decline syndrome in Ontario, Canada.</title>
        <authorList>
            <person name="Sulman M."/>
            <person name="Ellouze W."/>
            <person name="Ilyukhin E."/>
        </authorList>
    </citation>
    <scope>NUCLEOTIDE SEQUENCE [LARGE SCALE GENOMIC DNA]</scope>
    <source>
        <strain evidence="2 3">M169</strain>
    </source>
</reference>
<dbReference type="SUPFAM" id="SSF52540">
    <property type="entry name" value="P-loop containing nucleoside triphosphate hydrolases"/>
    <property type="match status" value="1"/>
</dbReference>
<dbReference type="Gene3D" id="1.25.40.10">
    <property type="entry name" value="Tetratricopeptide repeat domain"/>
    <property type="match status" value="1"/>
</dbReference>
<dbReference type="PANTHER" id="PTHR35205">
    <property type="entry name" value="NB-ARC AND TPR DOMAIN PROTEIN"/>
    <property type="match status" value="1"/>
</dbReference>
<accession>A0ABR1PG51</accession>